<evidence type="ECO:0000313" key="3">
    <source>
        <dbReference type="Proteomes" id="UP000255355"/>
    </source>
</evidence>
<organism evidence="2 3">
    <name type="scientific">Nocardia mexicana</name>
    <dbReference type="NCBI Taxonomy" id="279262"/>
    <lineage>
        <taxon>Bacteria</taxon>
        <taxon>Bacillati</taxon>
        <taxon>Actinomycetota</taxon>
        <taxon>Actinomycetes</taxon>
        <taxon>Mycobacteriales</taxon>
        <taxon>Nocardiaceae</taxon>
        <taxon>Nocardia</taxon>
    </lineage>
</organism>
<protein>
    <submittedName>
        <fullName evidence="2">Uncharacterized protein</fullName>
    </submittedName>
</protein>
<sequence>MTTGPSAGSARLPALGRQAAQQVARELTKATAVGRTGDLHVSGDPGGRLRVVHGRVLTVSTVGAPGLAELLARPGRKVPGAAERRALEVMAALDAAFAIASGWIDGCFWTTEIDLDSTNLDRAAPAPQLCGVEADRLTAETERRLRALANSRVSPHRNRLARTERGESLLRDCTAGQRREILLQVDGRHRCRDIAFALGRGLYPVTVEVSRLLAERALVVPPGSNGLAAALVPSSLPRSALPRRHRGASGINELYPPRGR</sequence>
<dbReference type="OrthoDB" id="4550778at2"/>
<reference evidence="2 3" key="1">
    <citation type="submission" date="2018-07" db="EMBL/GenBank/DDBJ databases">
        <title>Genomic Encyclopedia of Type Strains, Phase IV (KMG-IV): sequencing the most valuable type-strain genomes for metagenomic binning, comparative biology and taxonomic classification.</title>
        <authorList>
            <person name="Goeker M."/>
        </authorList>
    </citation>
    <scope>NUCLEOTIDE SEQUENCE [LARGE SCALE GENOMIC DNA]</scope>
    <source>
        <strain evidence="2 3">DSM 44952</strain>
    </source>
</reference>
<comment type="caution">
    <text evidence="2">The sequence shown here is derived from an EMBL/GenBank/DDBJ whole genome shotgun (WGS) entry which is preliminary data.</text>
</comment>
<feature type="region of interest" description="Disordered" evidence="1">
    <location>
        <begin position="241"/>
        <end position="260"/>
    </location>
</feature>
<dbReference type="RefSeq" id="WP_147288914.1">
    <property type="nucleotide sequence ID" value="NZ_QQAZ01000003.1"/>
</dbReference>
<dbReference type="AlphaFoldDB" id="A0A370HDK2"/>
<evidence type="ECO:0000313" key="2">
    <source>
        <dbReference type="EMBL" id="RDI52953.1"/>
    </source>
</evidence>
<name>A0A370HDK2_9NOCA</name>
<gene>
    <name evidence="2" type="ORF">DFR68_103341</name>
</gene>
<keyword evidence="3" id="KW-1185">Reference proteome</keyword>
<accession>A0A370HDK2</accession>
<dbReference type="EMBL" id="QQAZ01000003">
    <property type="protein sequence ID" value="RDI52953.1"/>
    <property type="molecule type" value="Genomic_DNA"/>
</dbReference>
<evidence type="ECO:0000256" key="1">
    <source>
        <dbReference type="SAM" id="MobiDB-lite"/>
    </source>
</evidence>
<dbReference type="STRING" id="1210089.GCA_001613165_00493"/>
<dbReference type="Proteomes" id="UP000255355">
    <property type="component" value="Unassembled WGS sequence"/>
</dbReference>
<proteinExistence type="predicted"/>